<feature type="compositionally biased region" description="Low complexity" evidence="3">
    <location>
        <begin position="10"/>
        <end position="35"/>
    </location>
</feature>
<keyword evidence="5" id="KW-1185">Reference proteome</keyword>
<dbReference type="Pfam" id="PF00216">
    <property type="entry name" value="Bac_DNA_binding"/>
    <property type="match status" value="1"/>
</dbReference>
<dbReference type="RefSeq" id="WP_188476428.1">
    <property type="nucleotide sequence ID" value="NZ_BMFJ01000001.1"/>
</dbReference>
<protein>
    <recommendedName>
        <fullName evidence="6">DNA-binding protein</fullName>
    </recommendedName>
</protein>
<dbReference type="Gene3D" id="4.10.520.10">
    <property type="entry name" value="IHF-like DNA-binding proteins"/>
    <property type="match status" value="1"/>
</dbReference>
<sequence>MTSDTDDSYPAQGQAAAAARKAAKAAARAAGAPVAALPPVQDVTEEGPGPLKLRDVLDAVAERSETKRGDAKPVIEAALAVIGEALAAERELSLPGFGKLKIKRSKTQGDRRVIEARIRQDISPADAGSGGNDGVAEQDD</sequence>
<comment type="similarity">
    <text evidence="1">Belongs to the bacterial histone-like protein family.</text>
</comment>
<dbReference type="GO" id="GO:0003677">
    <property type="term" value="F:DNA binding"/>
    <property type="evidence" value="ECO:0007669"/>
    <property type="project" value="UniProtKB-KW"/>
</dbReference>
<comment type="caution">
    <text evidence="4">The sequence shown here is derived from an EMBL/GenBank/DDBJ whole genome shotgun (WGS) entry which is preliminary data.</text>
</comment>
<organism evidence="4 5">
    <name type="scientific">Primorskyibacter flagellatus</name>
    <dbReference type="NCBI Taxonomy" id="1387277"/>
    <lineage>
        <taxon>Bacteria</taxon>
        <taxon>Pseudomonadati</taxon>
        <taxon>Pseudomonadota</taxon>
        <taxon>Alphaproteobacteria</taxon>
        <taxon>Rhodobacterales</taxon>
        <taxon>Roseobacteraceae</taxon>
        <taxon>Primorskyibacter</taxon>
    </lineage>
</organism>
<evidence type="ECO:0008006" key="6">
    <source>
        <dbReference type="Google" id="ProtNLM"/>
    </source>
</evidence>
<evidence type="ECO:0000313" key="5">
    <source>
        <dbReference type="Proteomes" id="UP000612855"/>
    </source>
</evidence>
<dbReference type="Proteomes" id="UP000612855">
    <property type="component" value="Unassembled WGS sequence"/>
</dbReference>
<dbReference type="EMBL" id="BMFJ01000001">
    <property type="protein sequence ID" value="GGE22319.1"/>
    <property type="molecule type" value="Genomic_DNA"/>
</dbReference>
<evidence type="ECO:0000313" key="4">
    <source>
        <dbReference type="EMBL" id="GGE22319.1"/>
    </source>
</evidence>
<dbReference type="AlphaFoldDB" id="A0A917EBW1"/>
<feature type="region of interest" description="Disordered" evidence="3">
    <location>
        <begin position="110"/>
        <end position="140"/>
    </location>
</feature>
<reference evidence="5" key="1">
    <citation type="journal article" date="2019" name="Int. J. Syst. Evol. Microbiol.">
        <title>The Global Catalogue of Microorganisms (GCM) 10K type strain sequencing project: providing services to taxonomists for standard genome sequencing and annotation.</title>
        <authorList>
            <consortium name="The Broad Institute Genomics Platform"/>
            <consortium name="The Broad Institute Genome Sequencing Center for Infectious Disease"/>
            <person name="Wu L."/>
            <person name="Ma J."/>
        </authorList>
    </citation>
    <scope>NUCLEOTIDE SEQUENCE [LARGE SCALE GENOMIC DNA]</scope>
    <source>
        <strain evidence="5">CGMCC 1.12664</strain>
    </source>
</reference>
<accession>A0A917EBW1</accession>
<dbReference type="GO" id="GO:0030527">
    <property type="term" value="F:structural constituent of chromatin"/>
    <property type="evidence" value="ECO:0007669"/>
    <property type="project" value="InterPro"/>
</dbReference>
<gene>
    <name evidence="4" type="ORF">GCM10011360_08530</name>
</gene>
<evidence type="ECO:0000256" key="3">
    <source>
        <dbReference type="SAM" id="MobiDB-lite"/>
    </source>
</evidence>
<dbReference type="InterPro" id="IPR000119">
    <property type="entry name" value="Hist_DNA-bd"/>
</dbReference>
<evidence type="ECO:0000256" key="2">
    <source>
        <dbReference type="ARBA" id="ARBA00023125"/>
    </source>
</evidence>
<dbReference type="InterPro" id="IPR010992">
    <property type="entry name" value="IHF-like_DNA-bd_dom_sf"/>
</dbReference>
<name>A0A917EBW1_9RHOB</name>
<proteinExistence type="inferred from homology"/>
<feature type="region of interest" description="Disordered" evidence="3">
    <location>
        <begin position="1"/>
        <end position="50"/>
    </location>
</feature>
<dbReference type="SUPFAM" id="SSF47729">
    <property type="entry name" value="IHF-like DNA-binding proteins"/>
    <property type="match status" value="1"/>
</dbReference>
<evidence type="ECO:0000256" key="1">
    <source>
        <dbReference type="ARBA" id="ARBA00010529"/>
    </source>
</evidence>
<feature type="compositionally biased region" description="Basic and acidic residues" evidence="3">
    <location>
        <begin position="110"/>
        <end position="120"/>
    </location>
</feature>
<keyword evidence="2" id="KW-0238">DNA-binding</keyword>